<keyword evidence="2" id="KW-1185">Reference proteome</keyword>
<accession>A0A2P4YWZ9</accession>
<evidence type="ECO:0000313" key="2">
    <source>
        <dbReference type="Proteomes" id="UP000236928"/>
    </source>
</evidence>
<dbReference type="VEuPathDB" id="CryptoDB:CmeUKMEL1_01910"/>
<dbReference type="OrthoDB" id="344288at2759"/>
<dbReference type="Proteomes" id="UP000236928">
    <property type="component" value="Unassembled WGS sequence"/>
</dbReference>
<organism evidence="1 2">
    <name type="scientific">Cryptosporidium meleagridis</name>
    <dbReference type="NCBI Taxonomy" id="93969"/>
    <lineage>
        <taxon>Eukaryota</taxon>
        <taxon>Sar</taxon>
        <taxon>Alveolata</taxon>
        <taxon>Apicomplexa</taxon>
        <taxon>Conoidasida</taxon>
        <taxon>Coccidia</taxon>
        <taxon>Eucoccidiorida</taxon>
        <taxon>Eimeriorina</taxon>
        <taxon>Cryptosporidiidae</taxon>
        <taxon>Cryptosporidium</taxon>
    </lineage>
</organism>
<sequence length="193" mass="21892">MSPLRGRKIRRIYINSEDNYNENSLSKINNNSYDDNYSRYNHYRKLSKLGGINLSEIGQVGVGVESVSGTEVISGSGSGMLIERDSSNLENPRNASNFNAANLEEFSCNNKQVLNTGISDYRTNQGINIEKISRDDVNMLKNSQENNMYIKNLNPVQLKYLQKTQKILSYELSNYKSGIKQLLSIPEYLPCDM</sequence>
<dbReference type="AlphaFoldDB" id="A0A2P4YWZ9"/>
<reference evidence="1 2" key="1">
    <citation type="submission" date="2014-04" db="EMBL/GenBank/DDBJ databases">
        <title>Comparative Genomics of Cryptosporidium Species.</title>
        <authorList>
            <person name="Silva J.C."/>
            <person name="Su Q."/>
            <person name="Chalmers R."/>
            <person name="Chibucos M.C."/>
            <person name="Elwin K."/>
            <person name="Godinez A."/>
            <person name="Guo F."/>
            <person name="Huynh K."/>
            <person name="Orvis J."/>
            <person name="Ott S."/>
            <person name="Sadzewicz L."/>
            <person name="Sengamalay N."/>
            <person name="Shetty A."/>
            <person name="Sun M."/>
            <person name="Tallon L."/>
            <person name="Xiao L."/>
            <person name="Zhang H."/>
            <person name="Fraser C.M."/>
            <person name="Zhu G."/>
            <person name="Kissinger J."/>
            <person name="Widmer G."/>
        </authorList>
    </citation>
    <scope>NUCLEOTIDE SEQUENCE [LARGE SCALE GENOMIC DNA]</scope>
    <source>
        <strain evidence="1 2">UKMEL1</strain>
    </source>
</reference>
<comment type="caution">
    <text evidence="1">The sequence shown here is derived from an EMBL/GenBank/DDBJ whole genome shotgun (WGS) entry which is preliminary data.</text>
</comment>
<dbReference type="EMBL" id="JIBK01000003">
    <property type="protein sequence ID" value="POM82341.1"/>
    <property type="molecule type" value="Genomic_DNA"/>
</dbReference>
<protein>
    <submittedName>
        <fullName evidence="1">Uncharacterized protein</fullName>
    </submittedName>
</protein>
<gene>
    <name evidence="1" type="ORF">CmeUKMEL1_01910</name>
</gene>
<name>A0A2P4YWZ9_9CRYT</name>
<proteinExistence type="predicted"/>
<evidence type="ECO:0000313" key="1">
    <source>
        <dbReference type="EMBL" id="POM82341.1"/>
    </source>
</evidence>